<comment type="catalytic activity">
    <reaction evidence="15 16">
        <text>Ca(2+)(in) + ATP + H2O = Ca(2+)(out) + ADP + phosphate + H(+)</text>
        <dbReference type="Rhea" id="RHEA:18105"/>
        <dbReference type="ChEBI" id="CHEBI:15377"/>
        <dbReference type="ChEBI" id="CHEBI:15378"/>
        <dbReference type="ChEBI" id="CHEBI:29108"/>
        <dbReference type="ChEBI" id="CHEBI:30616"/>
        <dbReference type="ChEBI" id="CHEBI:43474"/>
        <dbReference type="ChEBI" id="CHEBI:456216"/>
        <dbReference type="EC" id="7.2.2.10"/>
    </reaction>
</comment>
<evidence type="ECO:0000256" key="15">
    <source>
        <dbReference type="ARBA" id="ARBA00048694"/>
    </source>
</evidence>
<evidence type="ECO:0000256" key="4">
    <source>
        <dbReference type="ARBA" id="ARBA00022568"/>
    </source>
</evidence>
<dbReference type="Pfam" id="PF00689">
    <property type="entry name" value="Cation_ATPase_C"/>
    <property type="match status" value="1"/>
</dbReference>
<dbReference type="InterPro" id="IPR023299">
    <property type="entry name" value="ATPase_P-typ_cyto_dom_N"/>
</dbReference>
<dbReference type="InterPro" id="IPR018303">
    <property type="entry name" value="ATPase_P-typ_P_site"/>
</dbReference>
<feature type="compositionally biased region" description="Polar residues" evidence="17">
    <location>
        <begin position="1063"/>
        <end position="1087"/>
    </location>
</feature>
<feature type="transmembrane region" description="Helical" evidence="16">
    <location>
        <begin position="424"/>
        <end position="450"/>
    </location>
</feature>
<keyword evidence="20" id="KW-1185">Reference proteome</keyword>
<keyword evidence="12 16" id="KW-1133">Transmembrane helix</keyword>
<feature type="compositionally biased region" description="Basic and acidic residues" evidence="17">
    <location>
        <begin position="1101"/>
        <end position="1118"/>
    </location>
</feature>
<dbReference type="Pfam" id="PF00122">
    <property type="entry name" value="E1-E2_ATPase"/>
    <property type="match status" value="1"/>
</dbReference>
<dbReference type="Gene3D" id="3.40.50.1000">
    <property type="entry name" value="HAD superfamily/HAD-like"/>
    <property type="match status" value="1"/>
</dbReference>
<keyword evidence="13 16" id="KW-0406">Ion transport</keyword>
<sequence length="1127" mass="124881">MGAPPSEIRRKDDGNSREKALENDDADDDNPFIIDAKHPSIERLKKWRQATLTVNATRRFRYTLDLKKLEERTRFTSPAAHLRAASHVIRAFYFFKSLPLLMLWLHHSLIHCDDAEVPPEGFGVGPQTLVHLLQDREYESLQKLGGVENVAIALRTNLEDGFSDTLEEIQKRKEAFGDNTYPKKQPKGFLTFVWEACHDTTLIILMVAAVVSLGTSMWADGAKDGWYDGTAIAFAVLLVITVTAFSDYKQSLQFRRLNEEKGDIQLAVVRGGRRKIVSIFDLVAGDIVPLSLGGQVPADGIMVEGHSLSIDESAMTGESDPVMKDRKTPFLLSGCKVQDGQGSMLVTGVGIHTEWGQVMASISEDTGEETPLQVRLNGVATFIGKVGLSVAVLVFLILFVRYFLTDFKHDKGKTSQVIKSIVDIFAIAVTIVVVAVPEGLPLAVTLTLAYSMRKMMADKALVRHLAACETMGSATTICSDKTGTLTTNKMTVTTAWIAGKRIEAFDETVLSPNIRQLFLQSLCLNTTGTVSLPEEGEEPVVSGSSTESAVLSWGLKLGMNFKQIKHELPVIHIETFNSMKKRAGVVFRSRDGEVQVHWKGAAEMILDQCTAWLDSDGSTYPLTPEKIAEWRKVIEGMAALTLRCIAFAYSPIEESEVPTNEEDLANWKAPENDLILTAIAGIKDPRRPGVREAVEKCQRAGVKVRMLTGDNIFTARAIAEECGILVERGMVVEGKDFRTWDEARLRRDLENLSVMARSSPLDKLKLVRALKERGDVVAVTGDGTNDAPALHEADIGLSMGIAGTEVAKESSDIIILDDNFTSVVKVVRWGRSVYYNIQKFIQFQLTVNVVALTINLVASISSGKVPLSAVQLLWINLIMDTLGALALATEEPTDDLMERKPVGKTEPLISNVMWRNIFGQAIYQIIVLMILNFAGIKILKLSGTHDHKTLVKNTIIFNAFVFCQLFNEVNARRPERLNVFEGIYKNYLFMSIIFITVVLQFVIVEFLNKFAQTTKLPVKWWILCIIIGLISWPLAFVVKFIPVPDKPLFKICCSCFGKRKGPSTRSTDGALSTNHTPQNSEHSQNSEIPRVGNAHNAQHHVSNETREGEIESTNRDEPVLLQNSTPL</sequence>
<dbReference type="SUPFAM" id="SSF81660">
    <property type="entry name" value="Metal cation-transporting ATPase, ATP-binding domain N"/>
    <property type="match status" value="1"/>
</dbReference>
<dbReference type="Pfam" id="PF12515">
    <property type="entry name" value="CaATP_NAI"/>
    <property type="match status" value="1"/>
</dbReference>
<evidence type="ECO:0000256" key="2">
    <source>
        <dbReference type="ARBA" id="ARBA00006124"/>
    </source>
</evidence>
<comment type="subcellular location">
    <subcellularLocation>
        <location evidence="1">Endomembrane system</location>
        <topology evidence="1">Multi-pass membrane protein</topology>
    </subcellularLocation>
    <subcellularLocation>
        <location evidence="16">Membrane</location>
        <topology evidence="16">Multi-pass membrane protein</topology>
    </subcellularLocation>
</comment>
<dbReference type="CDD" id="cd02081">
    <property type="entry name" value="P-type_ATPase_Ca_PMCA-like"/>
    <property type="match status" value="1"/>
</dbReference>
<keyword evidence="7 16" id="KW-0547">Nucleotide-binding</keyword>
<dbReference type="SUPFAM" id="SSF81653">
    <property type="entry name" value="Calcium ATPase, transduction domain A"/>
    <property type="match status" value="1"/>
</dbReference>
<dbReference type="InterPro" id="IPR023214">
    <property type="entry name" value="HAD_sf"/>
</dbReference>
<dbReference type="Pfam" id="PF13246">
    <property type="entry name" value="Cation_ATPase"/>
    <property type="match status" value="1"/>
</dbReference>
<comment type="caution">
    <text evidence="16">Lacks conserved residue(s) required for the propagation of feature annotation.</text>
</comment>
<evidence type="ECO:0000256" key="12">
    <source>
        <dbReference type="ARBA" id="ARBA00022989"/>
    </source>
</evidence>
<dbReference type="PRINTS" id="PR00119">
    <property type="entry name" value="CATATPASE"/>
</dbReference>
<dbReference type="PANTHER" id="PTHR24093:SF369">
    <property type="entry name" value="CALCIUM-TRANSPORTING ATPASE"/>
    <property type="match status" value="1"/>
</dbReference>
<dbReference type="PROSITE" id="PS00154">
    <property type="entry name" value="ATPASE_E1_E2"/>
    <property type="match status" value="1"/>
</dbReference>
<evidence type="ECO:0000256" key="14">
    <source>
        <dbReference type="ARBA" id="ARBA00023136"/>
    </source>
</evidence>
<dbReference type="EC" id="7.2.2.10" evidence="16"/>
<dbReference type="SUPFAM" id="SSF56784">
    <property type="entry name" value="HAD-like"/>
    <property type="match status" value="1"/>
</dbReference>
<evidence type="ECO:0000256" key="7">
    <source>
        <dbReference type="ARBA" id="ARBA00022741"/>
    </source>
</evidence>
<evidence type="ECO:0000313" key="20">
    <source>
        <dbReference type="Proteomes" id="UP001497522"/>
    </source>
</evidence>
<keyword evidence="6" id="KW-0479">Metal-binding</keyword>
<dbReference type="InterPro" id="IPR024750">
    <property type="entry name" value="Ca_ATPase_N_dom"/>
</dbReference>
<dbReference type="InterPro" id="IPR044492">
    <property type="entry name" value="P_typ_ATPase_HD_dom"/>
</dbReference>
<feature type="transmembrane region" description="Helical" evidence="16">
    <location>
        <begin position="987"/>
        <end position="1008"/>
    </location>
</feature>
<dbReference type="Gene3D" id="1.20.1110.10">
    <property type="entry name" value="Calcium-transporting ATPase, transmembrane domain"/>
    <property type="match status" value="1"/>
</dbReference>
<keyword evidence="14 16" id="KW-0472">Membrane</keyword>
<keyword evidence="9 16" id="KW-0067">ATP-binding</keyword>
<dbReference type="InterPro" id="IPR006408">
    <property type="entry name" value="P-type_ATPase_IIB"/>
</dbReference>
<keyword evidence="8 16" id="KW-0106">Calcium</keyword>
<evidence type="ECO:0000313" key="19">
    <source>
        <dbReference type="EMBL" id="CAK9875820.1"/>
    </source>
</evidence>
<accession>A0ABP1BJL6</accession>
<gene>
    <name evidence="19" type="ORF">CSSPJE1EN2_LOCUS18042</name>
</gene>
<dbReference type="InterPro" id="IPR001757">
    <property type="entry name" value="P_typ_ATPase"/>
</dbReference>
<evidence type="ECO:0000256" key="11">
    <source>
        <dbReference type="ARBA" id="ARBA00022967"/>
    </source>
</evidence>
<dbReference type="SFLD" id="SFLDG00002">
    <property type="entry name" value="C1.7:_P-type_atpase_like"/>
    <property type="match status" value="1"/>
</dbReference>
<feature type="transmembrane region" description="Helical" evidence="16">
    <location>
        <begin position="917"/>
        <end position="938"/>
    </location>
</feature>
<keyword evidence="10" id="KW-0460">Magnesium</keyword>
<dbReference type="NCBIfam" id="TIGR01494">
    <property type="entry name" value="ATPase_P-type"/>
    <property type="match status" value="2"/>
</dbReference>
<proteinExistence type="inferred from homology"/>
<feature type="region of interest" description="Disordered" evidence="17">
    <location>
        <begin position="1060"/>
        <end position="1127"/>
    </location>
</feature>
<evidence type="ECO:0000256" key="8">
    <source>
        <dbReference type="ARBA" id="ARBA00022837"/>
    </source>
</evidence>
<dbReference type="Pfam" id="PF00690">
    <property type="entry name" value="Cation_ATPase_N"/>
    <property type="match status" value="1"/>
</dbReference>
<evidence type="ECO:0000256" key="16">
    <source>
        <dbReference type="RuleBase" id="RU361146"/>
    </source>
</evidence>
<dbReference type="PRINTS" id="PR00121">
    <property type="entry name" value="NAKATPASE"/>
</dbReference>
<evidence type="ECO:0000259" key="18">
    <source>
        <dbReference type="SMART" id="SM00831"/>
    </source>
</evidence>
<feature type="transmembrane region" description="Helical" evidence="16">
    <location>
        <begin position="1020"/>
        <end position="1041"/>
    </location>
</feature>
<dbReference type="Gene3D" id="2.70.150.10">
    <property type="entry name" value="Calcium-transporting ATPase, cytoplasmic transduction domain A"/>
    <property type="match status" value="1"/>
</dbReference>
<dbReference type="NCBIfam" id="TIGR01517">
    <property type="entry name" value="ATPase-IIB_Ca"/>
    <property type="match status" value="1"/>
</dbReference>
<evidence type="ECO:0000256" key="9">
    <source>
        <dbReference type="ARBA" id="ARBA00022840"/>
    </source>
</evidence>
<evidence type="ECO:0000256" key="10">
    <source>
        <dbReference type="ARBA" id="ARBA00022842"/>
    </source>
</evidence>
<dbReference type="SFLD" id="SFLDS00003">
    <property type="entry name" value="Haloacid_Dehalogenase"/>
    <property type="match status" value="1"/>
</dbReference>
<reference evidence="19" key="1">
    <citation type="submission" date="2024-03" db="EMBL/GenBank/DDBJ databases">
        <authorList>
            <consortium name="ELIXIR-Norway"/>
            <consortium name="Elixir Norway"/>
        </authorList>
    </citation>
    <scope>NUCLEOTIDE SEQUENCE</scope>
</reference>
<feature type="transmembrane region" description="Helical" evidence="16">
    <location>
        <begin position="382"/>
        <end position="404"/>
    </location>
</feature>
<feature type="transmembrane region" description="Helical" evidence="16">
    <location>
        <begin position="225"/>
        <end position="246"/>
    </location>
</feature>
<dbReference type="Gene3D" id="3.40.1110.10">
    <property type="entry name" value="Calcium-transporting ATPase, cytoplasmic domain N"/>
    <property type="match status" value="1"/>
</dbReference>
<evidence type="ECO:0000256" key="5">
    <source>
        <dbReference type="ARBA" id="ARBA00022692"/>
    </source>
</evidence>
<evidence type="ECO:0000256" key="1">
    <source>
        <dbReference type="ARBA" id="ARBA00004127"/>
    </source>
</evidence>
<dbReference type="PANTHER" id="PTHR24093">
    <property type="entry name" value="CATION TRANSPORTING ATPASE"/>
    <property type="match status" value="1"/>
</dbReference>
<dbReference type="SFLD" id="SFLDF00027">
    <property type="entry name" value="p-type_atpase"/>
    <property type="match status" value="1"/>
</dbReference>
<dbReference type="SMART" id="SM00831">
    <property type="entry name" value="Cation_ATPase_N"/>
    <property type="match status" value="1"/>
</dbReference>
<keyword evidence="5 16" id="KW-0812">Transmembrane</keyword>
<keyword evidence="3 16" id="KW-0813">Transport</keyword>
<feature type="compositionally biased region" description="Basic and acidic residues" evidence="17">
    <location>
        <begin position="7"/>
        <end position="22"/>
    </location>
</feature>
<comment type="function">
    <text evidence="16">Catalyzes the hydrolysis of ATP coupled with the transport of calcium.</text>
</comment>
<dbReference type="InterPro" id="IPR006068">
    <property type="entry name" value="ATPase_P-typ_cation-transptr_C"/>
</dbReference>
<evidence type="ECO:0000256" key="6">
    <source>
        <dbReference type="ARBA" id="ARBA00022723"/>
    </source>
</evidence>
<dbReference type="InterPro" id="IPR036412">
    <property type="entry name" value="HAD-like_sf"/>
</dbReference>
<keyword evidence="11" id="KW-1278">Translocase</keyword>
<organism evidence="19 20">
    <name type="scientific">Sphagnum jensenii</name>
    <dbReference type="NCBI Taxonomy" id="128206"/>
    <lineage>
        <taxon>Eukaryota</taxon>
        <taxon>Viridiplantae</taxon>
        <taxon>Streptophyta</taxon>
        <taxon>Embryophyta</taxon>
        <taxon>Bryophyta</taxon>
        <taxon>Sphagnophytina</taxon>
        <taxon>Sphagnopsida</taxon>
        <taxon>Sphagnales</taxon>
        <taxon>Sphagnaceae</taxon>
        <taxon>Sphagnum</taxon>
    </lineage>
</organism>
<keyword evidence="4 16" id="KW-0109">Calcium transport</keyword>
<feature type="domain" description="Cation-transporting P-type ATPase N-terminal" evidence="18">
    <location>
        <begin position="140"/>
        <end position="217"/>
    </location>
</feature>
<evidence type="ECO:0000256" key="13">
    <source>
        <dbReference type="ARBA" id="ARBA00023065"/>
    </source>
</evidence>
<evidence type="ECO:0000256" key="17">
    <source>
        <dbReference type="SAM" id="MobiDB-lite"/>
    </source>
</evidence>
<dbReference type="InterPro" id="IPR004014">
    <property type="entry name" value="ATPase_P-typ_cation-transptr_N"/>
</dbReference>
<dbReference type="Proteomes" id="UP001497522">
    <property type="component" value="Chromosome 5"/>
</dbReference>
<dbReference type="Gene3D" id="1.20.5.170">
    <property type="match status" value="1"/>
</dbReference>
<dbReference type="InterPro" id="IPR008250">
    <property type="entry name" value="ATPase_P-typ_transduc_dom_A_sf"/>
</dbReference>
<dbReference type="SUPFAM" id="SSF81665">
    <property type="entry name" value="Calcium ATPase, transmembrane domain M"/>
    <property type="match status" value="1"/>
</dbReference>
<comment type="similarity">
    <text evidence="2 16">Belongs to the cation transport ATPase (P-type) (TC 3.A.3) family. Type IIB subfamily.</text>
</comment>
<name>A0ABP1BJL6_9BRYO</name>
<feature type="region of interest" description="Disordered" evidence="17">
    <location>
        <begin position="1"/>
        <end position="29"/>
    </location>
</feature>
<dbReference type="EMBL" id="OZ023706">
    <property type="protein sequence ID" value="CAK9875820.1"/>
    <property type="molecule type" value="Genomic_DNA"/>
</dbReference>
<protein>
    <recommendedName>
        <fullName evidence="16">Calcium-transporting ATPase</fullName>
        <ecNumber evidence="16">7.2.2.10</ecNumber>
    </recommendedName>
</protein>
<dbReference type="InterPro" id="IPR023298">
    <property type="entry name" value="ATPase_P-typ_TM_dom_sf"/>
</dbReference>
<dbReference type="InterPro" id="IPR059000">
    <property type="entry name" value="ATPase_P-type_domA"/>
</dbReference>
<evidence type="ECO:0000256" key="3">
    <source>
        <dbReference type="ARBA" id="ARBA00022448"/>
    </source>
</evidence>